<dbReference type="PROSITE" id="PS50075">
    <property type="entry name" value="CARRIER"/>
    <property type="match status" value="1"/>
</dbReference>
<dbReference type="SUPFAM" id="SSF53474">
    <property type="entry name" value="alpha/beta-Hydrolases"/>
    <property type="match status" value="1"/>
</dbReference>
<dbReference type="InterPro" id="IPR001031">
    <property type="entry name" value="Thioesterase"/>
</dbReference>
<dbReference type="GO" id="GO:0016787">
    <property type="term" value="F:hydrolase activity"/>
    <property type="evidence" value="ECO:0007669"/>
    <property type="project" value="UniProtKB-KW"/>
</dbReference>
<dbReference type="Pfam" id="PF00975">
    <property type="entry name" value="Thioesterase"/>
    <property type="match status" value="1"/>
</dbReference>
<organism evidence="5 6">
    <name type="scientific">Gordonia pseudamarae</name>
    <dbReference type="NCBI Taxonomy" id="2831662"/>
    <lineage>
        <taxon>Bacteria</taxon>
        <taxon>Bacillati</taxon>
        <taxon>Actinomycetota</taxon>
        <taxon>Actinomycetes</taxon>
        <taxon>Mycobacteriales</taxon>
        <taxon>Gordoniaceae</taxon>
        <taxon>Gordonia</taxon>
    </lineage>
</organism>
<dbReference type="PANTHER" id="PTHR44845:SF6">
    <property type="entry name" value="BETA-ALANINE-ACTIVATING ENZYME"/>
    <property type="match status" value="1"/>
</dbReference>
<dbReference type="Pfam" id="PF00501">
    <property type="entry name" value="AMP-binding"/>
    <property type="match status" value="1"/>
</dbReference>
<dbReference type="InterPro" id="IPR000873">
    <property type="entry name" value="AMP-dep_synth/lig_dom"/>
</dbReference>
<dbReference type="InterPro" id="IPR029058">
    <property type="entry name" value="AB_hydrolase_fold"/>
</dbReference>
<dbReference type="EMBL" id="CP045809">
    <property type="protein sequence ID" value="QHN35261.1"/>
    <property type="molecule type" value="Genomic_DNA"/>
</dbReference>
<protein>
    <submittedName>
        <fullName evidence="5">Alpha/beta fold hydrolase</fullName>
    </submittedName>
</protein>
<accession>A0ABX6IJG8</accession>
<proteinExistence type="predicted"/>
<dbReference type="Pfam" id="PF13193">
    <property type="entry name" value="AMP-binding_C"/>
    <property type="match status" value="1"/>
</dbReference>
<evidence type="ECO:0000313" key="6">
    <source>
        <dbReference type="Proteomes" id="UP001059836"/>
    </source>
</evidence>
<keyword evidence="5" id="KW-0378">Hydrolase</keyword>
<dbReference type="Gene3D" id="1.10.1200.10">
    <property type="entry name" value="ACP-like"/>
    <property type="match status" value="1"/>
</dbReference>
<dbReference type="PROSITE" id="PS00455">
    <property type="entry name" value="AMP_BINDING"/>
    <property type="match status" value="1"/>
</dbReference>
<keyword evidence="2" id="KW-0596">Phosphopantetheine</keyword>
<keyword evidence="3" id="KW-0597">Phosphoprotein</keyword>
<dbReference type="Gene3D" id="3.30.300.30">
    <property type="match status" value="1"/>
</dbReference>
<dbReference type="InterPro" id="IPR009081">
    <property type="entry name" value="PP-bd_ACP"/>
</dbReference>
<evidence type="ECO:0000256" key="1">
    <source>
        <dbReference type="ARBA" id="ARBA00001957"/>
    </source>
</evidence>
<dbReference type="RefSeq" id="WP_260840423.1">
    <property type="nucleotide sequence ID" value="NZ_CP045809.1"/>
</dbReference>
<dbReference type="SUPFAM" id="SSF56801">
    <property type="entry name" value="Acetyl-CoA synthetase-like"/>
    <property type="match status" value="1"/>
</dbReference>
<evidence type="ECO:0000313" key="5">
    <source>
        <dbReference type="EMBL" id="QHN35261.1"/>
    </source>
</evidence>
<dbReference type="PANTHER" id="PTHR44845">
    <property type="entry name" value="CARRIER DOMAIN-CONTAINING PROTEIN"/>
    <property type="match status" value="1"/>
</dbReference>
<sequence>MTPSLTALTPLTLDTSGTHVADYTVARRVLDALDTLGALPALCTPAETITYGELGRAVAGWREHLRAGDIGEGPLAFVIDVTAGSLAALLGAITERIPVVLIDPNLTADRARVICSTAEVTAVVCDRTHAGTAGALTETPVIIETPVITDAPPERAAITPPQASTPPGLVSYQFTSGSTGTPKAVLHTDRMWLGDALMLQERFGFGPGHRVGSVLPAGFGAGLNVLLASLMTGSTLLHADARTTAPEVLLNWIEVHSVQVLVATPSLLRALVVADAGARVDSLIRVVTTGEPVHGKDFQKARAIAPQAVFTNWVGSSETGGLAHRDYHPGEAIPQTLLPAGRPAPGKAIGVGPDGTITVRSAYLSGGYLDQEATAAVFTTHGDGTRSFTTGDRGRWDSVDGLVLLGRRDQAVKIRGYLVDPSEIVTALTAAPDIIEAYVLVSGRDTSSPVLTAFAVPDGAQRSPVAAELRQRLSAALPSWMLPTHIVVLAELPRTERGKVDPSALSVPTRVIGVPPLGGIESEVAGIWRQALHLDEIGRTENYHELGGDSLTLHSILSEITRRYGLSLTTADLAAAPTVAEFSTRIGDARRSRGRTGPAGRRTASTTVALRAPSDTAKTPLWCYAGAGASAVSFLPLATLLPDDQPVFAFQPFGLEERGIPDWTVGRAARRHLRDLQAISPRGPHVLVGHSLGGLIAIDTARRLDALGQRVRLVVILDTFLPPSVTGGHGVTMAAPTEVNAGEEALSTAELWRRRLALPLAGIIRRPPEEQIGALEEVGRRVGMLHRPKLWSGDALVYRSRFNDDTDEQWRSVLTGRVEFRSLDCDHPSVVRAPSINMIAGEVAARITDQGGERR</sequence>
<dbReference type="Pfam" id="PF00550">
    <property type="entry name" value="PP-binding"/>
    <property type="match status" value="1"/>
</dbReference>
<feature type="domain" description="Carrier" evidence="4">
    <location>
        <begin position="515"/>
        <end position="590"/>
    </location>
</feature>
<evidence type="ECO:0000256" key="2">
    <source>
        <dbReference type="ARBA" id="ARBA00022450"/>
    </source>
</evidence>
<dbReference type="Gene3D" id="3.40.50.12780">
    <property type="entry name" value="N-terminal domain of ligase-like"/>
    <property type="match status" value="1"/>
</dbReference>
<dbReference type="InterPro" id="IPR036736">
    <property type="entry name" value="ACP-like_sf"/>
</dbReference>
<keyword evidence="6" id="KW-1185">Reference proteome</keyword>
<dbReference type="Proteomes" id="UP001059836">
    <property type="component" value="Chromosome"/>
</dbReference>
<name>A0ABX6IJG8_9ACTN</name>
<dbReference type="SUPFAM" id="SSF47336">
    <property type="entry name" value="ACP-like"/>
    <property type="match status" value="1"/>
</dbReference>
<evidence type="ECO:0000256" key="3">
    <source>
        <dbReference type="ARBA" id="ARBA00022553"/>
    </source>
</evidence>
<evidence type="ECO:0000259" key="4">
    <source>
        <dbReference type="PROSITE" id="PS50075"/>
    </source>
</evidence>
<comment type="cofactor">
    <cofactor evidence="1">
        <name>pantetheine 4'-phosphate</name>
        <dbReference type="ChEBI" id="CHEBI:47942"/>
    </cofactor>
</comment>
<dbReference type="InterPro" id="IPR020845">
    <property type="entry name" value="AMP-binding_CS"/>
</dbReference>
<dbReference type="Gene3D" id="3.40.50.1820">
    <property type="entry name" value="alpha/beta hydrolase"/>
    <property type="match status" value="1"/>
</dbReference>
<reference evidence="5" key="1">
    <citation type="journal article" date="2021" name="Nat. Microbiol.">
        <title>Cocultivation of an ultrasmall environmental parasitic bacterium with lytic ability against bacteria associated with wastewater foams.</title>
        <authorList>
            <person name="Batinovic S."/>
            <person name="Rose J.J.A."/>
            <person name="Ratcliffe J."/>
            <person name="Seviour R.J."/>
            <person name="Petrovski S."/>
        </authorList>
    </citation>
    <scope>NUCLEOTIDE SEQUENCE</scope>
    <source>
        <strain evidence="5">CON9</strain>
    </source>
</reference>
<gene>
    <name evidence="5" type="ORF">GII31_10525</name>
</gene>
<dbReference type="InterPro" id="IPR045851">
    <property type="entry name" value="AMP-bd_C_sf"/>
</dbReference>
<dbReference type="InterPro" id="IPR042099">
    <property type="entry name" value="ANL_N_sf"/>
</dbReference>
<dbReference type="InterPro" id="IPR025110">
    <property type="entry name" value="AMP-bd_C"/>
</dbReference>